<dbReference type="Pfam" id="PF00441">
    <property type="entry name" value="Acyl-CoA_dh_1"/>
    <property type="match status" value="1"/>
</dbReference>
<name>A0A396RYD7_9PSED</name>
<dbReference type="PANTHER" id="PTHR48083">
    <property type="entry name" value="MEDIUM-CHAIN SPECIFIC ACYL-COA DEHYDROGENASE, MITOCHONDRIAL-RELATED"/>
    <property type="match status" value="1"/>
</dbReference>
<evidence type="ECO:0000259" key="8">
    <source>
        <dbReference type="Pfam" id="PF00441"/>
    </source>
</evidence>
<dbReference type="InterPro" id="IPR006091">
    <property type="entry name" value="Acyl-CoA_Oxase/DH_mid-dom"/>
</dbReference>
<evidence type="ECO:0000256" key="4">
    <source>
        <dbReference type="ARBA" id="ARBA00022630"/>
    </source>
</evidence>
<sequence>MIQPSEKAQALIERIKAFVNDEIKPLEQREGLQWGEAPPKALLRDLWKRSCEQGFYNVMLPAELGGAGLSVVDLCAVKEATVLSGTQLAPHILGELSGPPRIGHLFKVASELQIEQFLQPVCHADKAVCFALTESDAGSDASALKTKAVRDGDHYLLSGSKRYISGASYADIAVLLAQTESDGKPGGISAFFVDLHAPGVTVKDDYGVMSGKGSHGDIVLDNVKVPVANLIGEEGQGFKLAMGRITLNRLLHCPTMLGMAGLALELSIQHARSRSQFGKPIAMFQAVNHMIADMATELTAARSLVYTSAAQYDAGGDIRTQASMCKLFVSETCFSIIDRAVQVHGGAGLIQGHPVELLFRASRMMRILTGTSEIQRNTIAKGILMP</sequence>
<dbReference type="InterPro" id="IPR009075">
    <property type="entry name" value="AcylCo_DH/oxidase_C"/>
</dbReference>
<evidence type="ECO:0000256" key="2">
    <source>
        <dbReference type="ARBA" id="ARBA00009347"/>
    </source>
</evidence>
<dbReference type="SUPFAM" id="SSF47203">
    <property type="entry name" value="Acyl-CoA dehydrogenase C-terminal domain-like"/>
    <property type="match status" value="1"/>
</dbReference>
<dbReference type="InterPro" id="IPR036250">
    <property type="entry name" value="AcylCo_DH-like_C"/>
</dbReference>
<dbReference type="FunFam" id="1.20.140.10:FF:000001">
    <property type="entry name" value="Acyl-CoA dehydrogenase"/>
    <property type="match status" value="1"/>
</dbReference>
<evidence type="ECO:0000256" key="1">
    <source>
        <dbReference type="ARBA" id="ARBA00001974"/>
    </source>
</evidence>
<dbReference type="EMBL" id="QJSA01000012">
    <property type="protein sequence ID" value="RHW20442.1"/>
    <property type="molecule type" value="Genomic_DNA"/>
</dbReference>
<dbReference type="OrthoDB" id="9775090at2"/>
<dbReference type="Pfam" id="PF02771">
    <property type="entry name" value="Acyl-CoA_dh_N"/>
    <property type="match status" value="1"/>
</dbReference>
<dbReference type="GO" id="GO:0003995">
    <property type="term" value="F:acyl-CoA dehydrogenase activity"/>
    <property type="evidence" value="ECO:0007669"/>
    <property type="project" value="InterPro"/>
</dbReference>
<proteinExistence type="inferred from homology"/>
<dbReference type="Gene3D" id="1.10.540.10">
    <property type="entry name" value="Acyl-CoA dehydrogenase/oxidase, N-terminal domain"/>
    <property type="match status" value="1"/>
</dbReference>
<dbReference type="InterPro" id="IPR009100">
    <property type="entry name" value="AcylCoA_DH/oxidase_NM_dom_sf"/>
</dbReference>
<gene>
    <name evidence="11" type="ORF">C2846_14095</name>
</gene>
<evidence type="ECO:0000256" key="5">
    <source>
        <dbReference type="ARBA" id="ARBA00022827"/>
    </source>
</evidence>
<keyword evidence="6 7" id="KW-0560">Oxidoreductase</keyword>
<dbReference type="InterPro" id="IPR050741">
    <property type="entry name" value="Acyl-CoA_dehydrogenase"/>
</dbReference>
<organism evidence="11 12">
    <name type="scientific">Pseudomonas jilinensis</name>
    <dbReference type="NCBI Taxonomy" id="2078689"/>
    <lineage>
        <taxon>Bacteria</taxon>
        <taxon>Pseudomonadati</taxon>
        <taxon>Pseudomonadota</taxon>
        <taxon>Gammaproteobacteria</taxon>
        <taxon>Pseudomonadales</taxon>
        <taxon>Pseudomonadaceae</taxon>
        <taxon>Pseudomonas</taxon>
    </lineage>
</organism>
<evidence type="ECO:0000259" key="9">
    <source>
        <dbReference type="Pfam" id="PF02770"/>
    </source>
</evidence>
<comment type="similarity">
    <text evidence="2 7">Belongs to the acyl-CoA dehydrogenase family.</text>
</comment>
<feature type="domain" description="Acyl-CoA dehydrogenase/oxidase C-terminal" evidence="8">
    <location>
        <begin position="235"/>
        <end position="384"/>
    </location>
</feature>
<dbReference type="SUPFAM" id="SSF56645">
    <property type="entry name" value="Acyl-CoA dehydrogenase NM domain-like"/>
    <property type="match status" value="1"/>
</dbReference>
<evidence type="ECO:0000313" key="12">
    <source>
        <dbReference type="Proteomes" id="UP000265745"/>
    </source>
</evidence>
<evidence type="ECO:0000256" key="6">
    <source>
        <dbReference type="ARBA" id="ARBA00023002"/>
    </source>
</evidence>
<evidence type="ECO:0000259" key="10">
    <source>
        <dbReference type="Pfam" id="PF02771"/>
    </source>
</evidence>
<dbReference type="InterPro" id="IPR006089">
    <property type="entry name" value="Acyl-CoA_DH_CS"/>
</dbReference>
<feature type="domain" description="Acyl-CoA dehydrogenase/oxidase N-terminal" evidence="10">
    <location>
        <begin position="5"/>
        <end position="122"/>
    </location>
</feature>
<dbReference type="FunFam" id="2.40.110.10:FF:000002">
    <property type="entry name" value="Acyl-CoA dehydrogenase fadE12"/>
    <property type="match status" value="1"/>
</dbReference>
<evidence type="ECO:0000256" key="3">
    <source>
        <dbReference type="ARBA" id="ARBA00019125"/>
    </source>
</evidence>
<dbReference type="InterPro" id="IPR013786">
    <property type="entry name" value="AcylCoA_DH/ox_N"/>
</dbReference>
<evidence type="ECO:0000256" key="7">
    <source>
        <dbReference type="RuleBase" id="RU362125"/>
    </source>
</evidence>
<dbReference type="InterPro" id="IPR037069">
    <property type="entry name" value="AcylCoA_DH/ox_N_sf"/>
</dbReference>
<comment type="caution">
    <text evidence="11">The sequence shown here is derived from an EMBL/GenBank/DDBJ whole genome shotgun (WGS) entry which is preliminary data.</text>
</comment>
<keyword evidence="4 7" id="KW-0285">Flavoprotein</keyword>
<dbReference type="Gene3D" id="1.20.140.10">
    <property type="entry name" value="Butyryl-CoA Dehydrogenase, subunit A, domain 3"/>
    <property type="match status" value="1"/>
</dbReference>
<dbReference type="Pfam" id="PF02770">
    <property type="entry name" value="Acyl-CoA_dh_M"/>
    <property type="match status" value="1"/>
</dbReference>
<dbReference type="PROSITE" id="PS00072">
    <property type="entry name" value="ACYL_COA_DH_1"/>
    <property type="match status" value="1"/>
</dbReference>
<dbReference type="AlphaFoldDB" id="A0A396RYD7"/>
<comment type="cofactor">
    <cofactor evidence="1 7">
        <name>FAD</name>
        <dbReference type="ChEBI" id="CHEBI:57692"/>
    </cofactor>
</comment>
<dbReference type="GO" id="GO:0033539">
    <property type="term" value="P:fatty acid beta-oxidation using acyl-CoA dehydrogenase"/>
    <property type="evidence" value="ECO:0007669"/>
    <property type="project" value="TreeGrafter"/>
</dbReference>
<protein>
    <recommendedName>
        <fullName evidence="3">Medium-chain specific acyl-CoA dehydrogenase, mitochondrial</fullName>
    </recommendedName>
</protein>
<keyword evidence="5 7" id="KW-0274">FAD</keyword>
<dbReference type="InterPro" id="IPR046373">
    <property type="entry name" value="Acyl-CoA_Oxase/DH_mid-dom_sf"/>
</dbReference>
<dbReference type="PANTHER" id="PTHR48083:SF2">
    <property type="entry name" value="MEDIUM-CHAIN SPECIFIC ACYL-COA DEHYDROGENASE, MITOCHONDRIAL"/>
    <property type="match status" value="1"/>
</dbReference>
<keyword evidence="12" id="KW-1185">Reference proteome</keyword>
<dbReference type="GO" id="GO:0050660">
    <property type="term" value="F:flavin adenine dinucleotide binding"/>
    <property type="evidence" value="ECO:0007669"/>
    <property type="project" value="InterPro"/>
</dbReference>
<dbReference type="Proteomes" id="UP000265745">
    <property type="component" value="Unassembled WGS sequence"/>
</dbReference>
<dbReference type="CDD" id="cd00567">
    <property type="entry name" value="ACAD"/>
    <property type="match status" value="1"/>
</dbReference>
<dbReference type="RefSeq" id="WP_119701742.1">
    <property type="nucleotide sequence ID" value="NZ_QJSA01000012.1"/>
</dbReference>
<dbReference type="Gene3D" id="2.40.110.10">
    <property type="entry name" value="Butyryl-CoA Dehydrogenase, subunit A, domain 2"/>
    <property type="match status" value="1"/>
</dbReference>
<reference evidence="11 12" key="1">
    <citation type="submission" date="2018-06" db="EMBL/GenBank/DDBJ databases">
        <title>Pseudomonas jilinensis sp. nov., isolated from the production water of Jilin Oilfield in China.</title>
        <authorList>
            <person name="Wang J."/>
        </authorList>
    </citation>
    <scope>NUCLEOTIDE SEQUENCE [LARGE SCALE GENOMIC DNA]</scope>
    <source>
        <strain evidence="11 12">JS15-10A1</strain>
    </source>
</reference>
<feature type="domain" description="Acyl-CoA oxidase/dehydrogenase middle" evidence="9">
    <location>
        <begin position="129"/>
        <end position="223"/>
    </location>
</feature>
<accession>A0A396RYD7</accession>
<evidence type="ECO:0000313" key="11">
    <source>
        <dbReference type="EMBL" id="RHW20442.1"/>
    </source>
</evidence>
<dbReference type="GO" id="GO:0005737">
    <property type="term" value="C:cytoplasm"/>
    <property type="evidence" value="ECO:0007669"/>
    <property type="project" value="TreeGrafter"/>
</dbReference>